<protein>
    <submittedName>
        <fullName evidence="1">Uncharacterized protein</fullName>
    </submittedName>
</protein>
<gene>
    <name evidence="1" type="ORF">YBY_06840</name>
</gene>
<proteinExistence type="predicted"/>
<organism evidence="1">
    <name type="scientific">Marinobacter nauticus</name>
    <name type="common">Marinobacter hydrocarbonoclasticus</name>
    <name type="synonym">Marinobacter aquaeolei</name>
    <dbReference type="NCBI Taxonomy" id="2743"/>
    <lineage>
        <taxon>Bacteria</taxon>
        <taxon>Pseudomonadati</taxon>
        <taxon>Pseudomonadota</taxon>
        <taxon>Gammaproteobacteria</taxon>
        <taxon>Pseudomonadales</taxon>
        <taxon>Marinobacteraceae</taxon>
        <taxon>Marinobacter</taxon>
    </lineage>
</organism>
<dbReference type="AlphaFoldDB" id="A0A455W111"/>
<reference evidence="1" key="1">
    <citation type="submission" date="2019-03" db="EMBL/GenBank/DDBJ databases">
        <title>Whole genome analysis of nitrate-reducing bacteria Marinobacter hydrocarbonoclasticus YB03.</title>
        <authorList>
            <person name="Azam A.H."/>
            <person name="Yuk S.R."/>
            <person name="Kamarisima K."/>
            <person name="Miyanaga K."/>
            <person name="Tanji Y."/>
        </authorList>
    </citation>
    <scope>NUCLEOTIDE SEQUENCE</scope>
    <source>
        <strain evidence="1">YB03</strain>
    </source>
</reference>
<name>A0A455W111_MARNT</name>
<sequence>MVSMWQQKSKIRSWCKRVSGDRPPETRSFGTSMWRLGSAIHGSAQFREACPRKHAQAMARSSI</sequence>
<dbReference type="EMBL" id="AP019537">
    <property type="protein sequence ID" value="BBJ02836.1"/>
    <property type="molecule type" value="Genomic_DNA"/>
</dbReference>
<evidence type="ECO:0000313" key="1">
    <source>
        <dbReference type="EMBL" id="BBJ02836.1"/>
    </source>
</evidence>
<accession>A0A455W111</accession>